<evidence type="ECO:0000313" key="5">
    <source>
        <dbReference type="Proteomes" id="UP000075324"/>
    </source>
</evidence>
<dbReference type="Proteomes" id="UP000075324">
    <property type="component" value="Unassembled WGS sequence"/>
</dbReference>
<accession>A0A150N4Y2</accession>
<evidence type="ECO:0000256" key="1">
    <source>
        <dbReference type="ARBA" id="ARBA00022679"/>
    </source>
</evidence>
<dbReference type="GO" id="GO:0016747">
    <property type="term" value="F:acyltransferase activity, transferring groups other than amino-acyl groups"/>
    <property type="evidence" value="ECO:0007669"/>
    <property type="project" value="InterPro"/>
</dbReference>
<dbReference type="PROSITE" id="PS51186">
    <property type="entry name" value="GNAT"/>
    <property type="match status" value="1"/>
</dbReference>
<dbReference type="PANTHER" id="PTHR43800:SF1">
    <property type="entry name" value="PEPTIDYL-LYSINE N-ACETYLTRANSFERASE YJAB"/>
    <property type="match status" value="1"/>
</dbReference>
<comment type="caution">
    <text evidence="4">The sequence shown here is derived from an EMBL/GenBank/DDBJ whole genome shotgun (WGS) entry which is preliminary data.</text>
</comment>
<dbReference type="Gene3D" id="3.40.630.30">
    <property type="match status" value="1"/>
</dbReference>
<proteinExistence type="predicted"/>
<gene>
    <name evidence="4" type="ORF">B4110_2445</name>
</gene>
<feature type="domain" description="N-acetyltransferase" evidence="3">
    <location>
        <begin position="22"/>
        <end position="134"/>
    </location>
</feature>
<dbReference type="Pfam" id="PF00583">
    <property type="entry name" value="Acetyltransf_1"/>
    <property type="match status" value="1"/>
</dbReference>
<dbReference type="EMBL" id="LQYW01000031">
    <property type="protein sequence ID" value="KYD31753.1"/>
    <property type="molecule type" value="Genomic_DNA"/>
</dbReference>
<dbReference type="AlphaFoldDB" id="A0A150N4Y2"/>
<evidence type="ECO:0000313" key="4">
    <source>
        <dbReference type="EMBL" id="KYD31753.1"/>
    </source>
</evidence>
<reference evidence="4 5" key="1">
    <citation type="submission" date="2016-01" db="EMBL/GenBank/DDBJ databases">
        <title>Draft Genome Sequences of Seven Thermophilic Sporeformers Isolated from Foods.</title>
        <authorList>
            <person name="Berendsen E.M."/>
            <person name="Wells-Bennik M.H."/>
            <person name="Krawcyk A.O."/>
            <person name="De Jong A."/>
            <person name="Holsappel S."/>
            <person name="Eijlander R.T."/>
            <person name="Kuipers O.P."/>
        </authorList>
    </citation>
    <scope>NUCLEOTIDE SEQUENCE [LARGE SCALE GENOMIC DNA]</scope>
    <source>
        <strain evidence="4 5">B4110</strain>
    </source>
</reference>
<protein>
    <recommendedName>
        <fullName evidence="3">N-acetyltransferase domain-containing protein</fullName>
    </recommendedName>
</protein>
<organism evidence="4 5">
    <name type="scientific">Parageobacillus toebii</name>
    <dbReference type="NCBI Taxonomy" id="153151"/>
    <lineage>
        <taxon>Bacteria</taxon>
        <taxon>Bacillati</taxon>
        <taxon>Bacillota</taxon>
        <taxon>Bacilli</taxon>
        <taxon>Bacillales</taxon>
        <taxon>Anoxybacillaceae</taxon>
        <taxon>Parageobacillus</taxon>
    </lineage>
</organism>
<dbReference type="InterPro" id="IPR016181">
    <property type="entry name" value="Acyl_CoA_acyltransferase"/>
</dbReference>
<keyword evidence="1" id="KW-0808">Transferase</keyword>
<sequence length="134" mass="15806">MTEALFYFGKVFVGNEGVFMLIRYRKNYEKIAMGLLSFMPTEKDLKKLQQTIKQYETNDDWQLFLWKENEDIIGIIGVLLRDEDVVEIQHISVNPSHRHQGIGKQMVKALKDMYPNHRLQANEFTASFLDKCEF</sequence>
<dbReference type="InterPro" id="IPR000182">
    <property type="entry name" value="GNAT_dom"/>
</dbReference>
<name>A0A150N4Y2_9BACL</name>
<dbReference type="PANTHER" id="PTHR43800">
    <property type="entry name" value="PEPTIDYL-LYSINE N-ACETYLTRANSFERASE YJAB"/>
    <property type="match status" value="1"/>
</dbReference>
<evidence type="ECO:0000259" key="3">
    <source>
        <dbReference type="PROSITE" id="PS51186"/>
    </source>
</evidence>
<dbReference type="CDD" id="cd04301">
    <property type="entry name" value="NAT_SF"/>
    <property type="match status" value="1"/>
</dbReference>
<keyword evidence="2" id="KW-0012">Acyltransferase</keyword>
<dbReference type="PATRIC" id="fig|153151.4.peg.1929"/>
<evidence type="ECO:0000256" key="2">
    <source>
        <dbReference type="ARBA" id="ARBA00023315"/>
    </source>
</evidence>
<dbReference type="SUPFAM" id="SSF55729">
    <property type="entry name" value="Acyl-CoA N-acyltransferases (Nat)"/>
    <property type="match status" value="1"/>
</dbReference>